<sequence length="168" mass="18818">MYMVFKRLIIGGEIVEEEGEWEKESAYFVQIPVISSVMEQKAAAAAVVARCECCGLTEECTEAYIKRVRERYSGRWICGLCGEAVKDEVVRSERGIGSEEALIRHMNFCRNFKNLAPPKNPTEELIDAVKQLLLRSLDSPRSSPVKKAAMLRSQSCEPALQSGRLKSS</sequence>
<dbReference type="Pfam" id="PF07911">
    <property type="entry name" value="DUF1677"/>
    <property type="match status" value="1"/>
</dbReference>
<evidence type="ECO:0000313" key="3">
    <source>
        <dbReference type="Proteomes" id="UP000298416"/>
    </source>
</evidence>
<dbReference type="EMBL" id="PNBA02000019">
    <property type="protein sequence ID" value="KAG6391156.1"/>
    <property type="molecule type" value="Genomic_DNA"/>
</dbReference>
<keyword evidence="3" id="KW-1185">Reference proteome</keyword>
<evidence type="ECO:0000256" key="1">
    <source>
        <dbReference type="SAM" id="MobiDB-lite"/>
    </source>
</evidence>
<organism evidence="2">
    <name type="scientific">Salvia splendens</name>
    <name type="common">Scarlet sage</name>
    <dbReference type="NCBI Taxonomy" id="180675"/>
    <lineage>
        <taxon>Eukaryota</taxon>
        <taxon>Viridiplantae</taxon>
        <taxon>Streptophyta</taxon>
        <taxon>Embryophyta</taxon>
        <taxon>Tracheophyta</taxon>
        <taxon>Spermatophyta</taxon>
        <taxon>Magnoliopsida</taxon>
        <taxon>eudicotyledons</taxon>
        <taxon>Gunneridae</taxon>
        <taxon>Pentapetalae</taxon>
        <taxon>asterids</taxon>
        <taxon>lamiids</taxon>
        <taxon>Lamiales</taxon>
        <taxon>Lamiaceae</taxon>
        <taxon>Nepetoideae</taxon>
        <taxon>Mentheae</taxon>
        <taxon>Salviinae</taxon>
        <taxon>Salvia</taxon>
        <taxon>Salvia subgen. Calosphace</taxon>
        <taxon>core Calosphace</taxon>
    </lineage>
</organism>
<gene>
    <name evidence="2" type="ORF">SASPL_148908</name>
</gene>
<dbReference type="InterPro" id="IPR012876">
    <property type="entry name" value="DUF1677_pln"/>
</dbReference>
<dbReference type="PANTHER" id="PTHR33108:SF76">
    <property type="entry name" value="OS06G0199402 PROTEIN"/>
    <property type="match status" value="1"/>
</dbReference>
<dbReference type="AlphaFoldDB" id="A0A8X8WBS0"/>
<evidence type="ECO:0000313" key="2">
    <source>
        <dbReference type="EMBL" id="KAG6391156.1"/>
    </source>
</evidence>
<comment type="caution">
    <text evidence="2">The sequence shown here is derived from an EMBL/GenBank/DDBJ whole genome shotgun (WGS) entry which is preliminary data.</text>
</comment>
<reference evidence="2" key="1">
    <citation type="submission" date="2018-01" db="EMBL/GenBank/DDBJ databases">
        <authorList>
            <person name="Mao J.F."/>
        </authorList>
    </citation>
    <scope>NUCLEOTIDE SEQUENCE</scope>
    <source>
        <strain evidence="2">Huo1</strain>
        <tissue evidence="2">Leaf</tissue>
    </source>
</reference>
<dbReference type="PANTHER" id="PTHR33108">
    <property type="entry name" value="OS01G0745000 PROTEIN"/>
    <property type="match status" value="1"/>
</dbReference>
<name>A0A8X8WBS0_SALSN</name>
<accession>A0A8X8WBS0</accession>
<proteinExistence type="predicted"/>
<reference evidence="2" key="2">
    <citation type="submission" date="2020-08" db="EMBL/GenBank/DDBJ databases">
        <title>Plant Genome Project.</title>
        <authorList>
            <person name="Zhang R.-G."/>
        </authorList>
    </citation>
    <scope>NUCLEOTIDE SEQUENCE</scope>
    <source>
        <strain evidence="2">Huo1</strain>
        <tissue evidence="2">Leaf</tissue>
    </source>
</reference>
<feature type="region of interest" description="Disordered" evidence="1">
    <location>
        <begin position="143"/>
        <end position="168"/>
    </location>
</feature>
<evidence type="ECO:0008006" key="4">
    <source>
        <dbReference type="Google" id="ProtNLM"/>
    </source>
</evidence>
<dbReference type="Proteomes" id="UP000298416">
    <property type="component" value="Unassembled WGS sequence"/>
</dbReference>
<protein>
    <recommendedName>
        <fullName evidence="4">DUF1677 domain-containing protein</fullName>
    </recommendedName>
</protein>